<accession>A0A072NUZ4</accession>
<dbReference type="Proteomes" id="UP000027920">
    <property type="component" value="Unassembled WGS sequence"/>
</dbReference>
<sequence>MADHLAKQAVTAEAQHGFLHLVSSHIRAGHKKIQEEWQQEWVSSTKGKHLKRIDSGPPTKRSLRVYGILTRHQNLSPSPTADGPLLAGATPPEIEIRRQ</sequence>
<keyword evidence="3" id="KW-1185">Reference proteome</keyword>
<protein>
    <submittedName>
        <fullName evidence="2">Uncharacterized protein</fullName>
    </submittedName>
</protein>
<dbReference type="EMBL" id="AMGV01000064">
    <property type="protein sequence ID" value="KEF50848.1"/>
    <property type="molecule type" value="Genomic_DNA"/>
</dbReference>
<dbReference type="AlphaFoldDB" id="A0A072NUZ4"/>
<evidence type="ECO:0000256" key="1">
    <source>
        <dbReference type="SAM" id="MobiDB-lite"/>
    </source>
</evidence>
<dbReference type="HOGENOM" id="CLU_2320386_0_0_1"/>
<dbReference type="RefSeq" id="XP_013253438.1">
    <property type="nucleotide sequence ID" value="XM_013397984.1"/>
</dbReference>
<dbReference type="GeneID" id="25287995"/>
<evidence type="ECO:0000313" key="3">
    <source>
        <dbReference type="Proteomes" id="UP000027920"/>
    </source>
</evidence>
<comment type="caution">
    <text evidence="2">The sequence shown here is derived from an EMBL/GenBank/DDBJ whole genome shotgun (WGS) entry which is preliminary data.</text>
</comment>
<dbReference type="OrthoDB" id="4307211at2759"/>
<gene>
    <name evidence="2" type="ORF">A1O9_13104</name>
</gene>
<evidence type="ECO:0000313" key="2">
    <source>
        <dbReference type="EMBL" id="KEF50848.1"/>
    </source>
</evidence>
<proteinExistence type="predicted"/>
<feature type="region of interest" description="Disordered" evidence="1">
    <location>
        <begin position="71"/>
        <end position="99"/>
    </location>
</feature>
<organism evidence="2 3">
    <name type="scientific">Exophiala aquamarina CBS 119918</name>
    <dbReference type="NCBI Taxonomy" id="1182545"/>
    <lineage>
        <taxon>Eukaryota</taxon>
        <taxon>Fungi</taxon>
        <taxon>Dikarya</taxon>
        <taxon>Ascomycota</taxon>
        <taxon>Pezizomycotina</taxon>
        <taxon>Eurotiomycetes</taxon>
        <taxon>Chaetothyriomycetidae</taxon>
        <taxon>Chaetothyriales</taxon>
        <taxon>Herpotrichiellaceae</taxon>
        <taxon>Exophiala</taxon>
    </lineage>
</organism>
<name>A0A072NUZ4_9EURO</name>
<dbReference type="VEuPathDB" id="FungiDB:A1O9_13104"/>
<reference evidence="2 3" key="1">
    <citation type="submission" date="2013-03" db="EMBL/GenBank/DDBJ databases">
        <title>The Genome Sequence of Exophiala aquamarina CBS 119918.</title>
        <authorList>
            <consortium name="The Broad Institute Genomics Platform"/>
            <person name="Cuomo C."/>
            <person name="de Hoog S."/>
            <person name="Gorbushina A."/>
            <person name="Walker B."/>
            <person name="Young S.K."/>
            <person name="Zeng Q."/>
            <person name="Gargeya S."/>
            <person name="Fitzgerald M."/>
            <person name="Haas B."/>
            <person name="Abouelleil A."/>
            <person name="Allen A.W."/>
            <person name="Alvarado L."/>
            <person name="Arachchi H.M."/>
            <person name="Berlin A.M."/>
            <person name="Chapman S.B."/>
            <person name="Gainer-Dewar J."/>
            <person name="Goldberg J."/>
            <person name="Griggs A."/>
            <person name="Gujja S."/>
            <person name="Hansen M."/>
            <person name="Howarth C."/>
            <person name="Imamovic A."/>
            <person name="Ireland A."/>
            <person name="Larimer J."/>
            <person name="McCowan C."/>
            <person name="Murphy C."/>
            <person name="Pearson M."/>
            <person name="Poon T.W."/>
            <person name="Priest M."/>
            <person name="Roberts A."/>
            <person name="Saif S."/>
            <person name="Shea T."/>
            <person name="Sisk P."/>
            <person name="Sykes S."/>
            <person name="Wortman J."/>
            <person name="Nusbaum C."/>
            <person name="Birren B."/>
        </authorList>
    </citation>
    <scope>NUCLEOTIDE SEQUENCE [LARGE SCALE GENOMIC DNA]</scope>
    <source>
        <strain evidence="2 3">CBS 119918</strain>
    </source>
</reference>